<feature type="compositionally biased region" description="Low complexity" evidence="1">
    <location>
        <begin position="50"/>
        <end position="63"/>
    </location>
</feature>
<proteinExistence type="predicted"/>
<gene>
    <name evidence="2" type="ORF">EV420DRAFT_969712</name>
</gene>
<feature type="compositionally biased region" description="Basic and acidic residues" evidence="1">
    <location>
        <begin position="102"/>
        <end position="113"/>
    </location>
</feature>
<organism evidence="2 3">
    <name type="scientific">Armillaria tabescens</name>
    <name type="common">Ringless honey mushroom</name>
    <name type="synonym">Agaricus tabescens</name>
    <dbReference type="NCBI Taxonomy" id="1929756"/>
    <lineage>
        <taxon>Eukaryota</taxon>
        <taxon>Fungi</taxon>
        <taxon>Dikarya</taxon>
        <taxon>Basidiomycota</taxon>
        <taxon>Agaricomycotina</taxon>
        <taxon>Agaricomycetes</taxon>
        <taxon>Agaricomycetidae</taxon>
        <taxon>Agaricales</taxon>
        <taxon>Marasmiineae</taxon>
        <taxon>Physalacriaceae</taxon>
        <taxon>Desarmillaria</taxon>
    </lineage>
</organism>
<feature type="compositionally biased region" description="Polar residues" evidence="1">
    <location>
        <begin position="38"/>
        <end position="49"/>
    </location>
</feature>
<dbReference type="Proteomes" id="UP001175211">
    <property type="component" value="Unassembled WGS sequence"/>
</dbReference>
<evidence type="ECO:0000313" key="3">
    <source>
        <dbReference type="Proteomes" id="UP001175211"/>
    </source>
</evidence>
<dbReference type="RefSeq" id="XP_060336662.1">
    <property type="nucleotide sequence ID" value="XM_060484192.1"/>
</dbReference>
<name>A0AA39TWW0_ARMTA</name>
<feature type="region of interest" description="Disordered" evidence="1">
    <location>
        <begin position="17"/>
        <end position="166"/>
    </location>
</feature>
<feature type="compositionally biased region" description="Low complexity" evidence="1">
    <location>
        <begin position="79"/>
        <end position="94"/>
    </location>
</feature>
<evidence type="ECO:0000313" key="2">
    <source>
        <dbReference type="EMBL" id="KAK0465614.1"/>
    </source>
</evidence>
<keyword evidence="3" id="KW-1185">Reference proteome</keyword>
<reference evidence="2" key="1">
    <citation type="submission" date="2023-06" db="EMBL/GenBank/DDBJ databases">
        <authorList>
            <consortium name="Lawrence Berkeley National Laboratory"/>
            <person name="Ahrendt S."/>
            <person name="Sahu N."/>
            <person name="Indic B."/>
            <person name="Wong-Bajracharya J."/>
            <person name="Merenyi Z."/>
            <person name="Ke H.-M."/>
            <person name="Monk M."/>
            <person name="Kocsube S."/>
            <person name="Drula E."/>
            <person name="Lipzen A."/>
            <person name="Balint B."/>
            <person name="Henrissat B."/>
            <person name="Andreopoulos B."/>
            <person name="Martin F.M."/>
            <person name="Harder C.B."/>
            <person name="Rigling D."/>
            <person name="Ford K.L."/>
            <person name="Foster G.D."/>
            <person name="Pangilinan J."/>
            <person name="Papanicolaou A."/>
            <person name="Barry K."/>
            <person name="LaButti K."/>
            <person name="Viragh M."/>
            <person name="Koriabine M."/>
            <person name="Yan M."/>
            <person name="Riley R."/>
            <person name="Champramary S."/>
            <person name="Plett K.L."/>
            <person name="Tsai I.J."/>
            <person name="Slot J."/>
            <person name="Sipos G."/>
            <person name="Plett J."/>
            <person name="Nagy L.G."/>
            <person name="Grigoriev I.V."/>
        </authorList>
    </citation>
    <scope>NUCLEOTIDE SEQUENCE</scope>
    <source>
        <strain evidence="2">CCBAS 213</strain>
    </source>
</reference>
<dbReference type="GeneID" id="85367740"/>
<dbReference type="EMBL" id="JAUEPS010000005">
    <property type="protein sequence ID" value="KAK0465614.1"/>
    <property type="molecule type" value="Genomic_DNA"/>
</dbReference>
<accession>A0AA39TWW0</accession>
<sequence>MKARVFPSLLRSAGIIVLNNSPPTGEGSSTAVLRESPTHSQQTSPYETRSPSPSHSFYSSNHSALVAESQPPQLPPQEIPQQMYPYQQQQQQPQRSSNSRHTTPEKSHPEKEAPQQSTRRNGPLILRYEPPQEPQPAAEEHRQARAQAKRGRANQLDPIDELDQTNPLGMRLHHGGPYEAIQKVVKPQNKGQQNRSQRNYDNSSIENLQTSAAPAPFTPFGASLNLTPGQILPHNFQPYVQPAAQTHSLQNQTSPTYSRIPCKVTRPLIKYIKQRIRINISVAVDSTLMTTLYINPNPNPINLHNPIGLHDLSNLHNLINRFCLPSGQFNPLKLYDEVRDPLLQFMRRATRTHTGV</sequence>
<feature type="compositionally biased region" description="Polar residues" evidence="1">
    <location>
        <begin position="18"/>
        <end position="31"/>
    </location>
</feature>
<evidence type="ECO:0000256" key="1">
    <source>
        <dbReference type="SAM" id="MobiDB-lite"/>
    </source>
</evidence>
<dbReference type="AlphaFoldDB" id="A0AA39TWW0"/>
<comment type="caution">
    <text evidence="2">The sequence shown here is derived from an EMBL/GenBank/DDBJ whole genome shotgun (WGS) entry which is preliminary data.</text>
</comment>
<protein>
    <submittedName>
        <fullName evidence="2">Uncharacterized protein</fullName>
    </submittedName>
</protein>